<feature type="compositionally biased region" description="Low complexity" evidence="4">
    <location>
        <begin position="403"/>
        <end position="437"/>
    </location>
</feature>
<gene>
    <name evidence="6" type="ORF">PGLA1383_LOCUS41613</name>
</gene>
<evidence type="ECO:0000313" key="7">
    <source>
        <dbReference type="Proteomes" id="UP000654075"/>
    </source>
</evidence>
<proteinExistence type="predicted"/>
<dbReference type="InterPro" id="IPR035979">
    <property type="entry name" value="RBD_domain_sf"/>
</dbReference>
<organism evidence="6 7">
    <name type="scientific">Polarella glacialis</name>
    <name type="common">Dinoflagellate</name>
    <dbReference type="NCBI Taxonomy" id="89957"/>
    <lineage>
        <taxon>Eukaryota</taxon>
        <taxon>Sar</taxon>
        <taxon>Alveolata</taxon>
        <taxon>Dinophyceae</taxon>
        <taxon>Suessiales</taxon>
        <taxon>Suessiaceae</taxon>
        <taxon>Polarella</taxon>
    </lineage>
</organism>
<keyword evidence="7" id="KW-1185">Reference proteome</keyword>
<dbReference type="SUPFAM" id="SSF54928">
    <property type="entry name" value="RNA-binding domain, RBD"/>
    <property type="match status" value="1"/>
</dbReference>
<dbReference type="Proteomes" id="UP000654075">
    <property type="component" value="Unassembled WGS sequence"/>
</dbReference>
<dbReference type="InterPro" id="IPR012677">
    <property type="entry name" value="Nucleotide-bd_a/b_plait_sf"/>
</dbReference>
<feature type="domain" description="RRM" evidence="5">
    <location>
        <begin position="191"/>
        <end position="266"/>
    </location>
</feature>
<dbReference type="EMBL" id="CAJNNV010028411">
    <property type="protein sequence ID" value="CAE8624497.1"/>
    <property type="molecule type" value="Genomic_DNA"/>
</dbReference>
<evidence type="ECO:0000256" key="4">
    <source>
        <dbReference type="SAM" id="MobiDB-lite"/>
    </source>
</evidence>
<dbReference type="GO" id="GO:0000398">
    <property type="term" value="P:mRNA splicing, via spliceosome"/>
    <property type="evidence" value="ECO:0007669"/>
    <property type="project" value="TreeGrafter"/>
</dbReference>
<dbReference type="Pfam" id="PF00076">
    <property type="entry name" value="RRM_1"/>
    <property type="match status" value="1"/>
</dbReference>
<name>A0A813GGY8_POLGL</name>
<protein>
    <recommendedName>
        <fullName evidence="5">RRM domain-containing protein</fullName>
    </recommendedName>
</protein>
<evidence type="ECO:0000313" key="6">
    <source>
        <dbReference type="EMBL" id="CAE8624497.1"/>
    </source>
</evidence>
<dbReference type="GO" id="GO:0003723">
    <property type="term" value="F:RNA binding"/>
    <property type="evidence" value="ECO:0007669"/>
    <property type="project" value="UniProtKB-UniRule"/>
</dbReference>
<dbReference type="Pfam" id="PF17780">
    <property type="entry name" value="OCRE"/>
    <property type="match status" value="1"/>
</dbReference>
<comment type="caution">
    <text evidence="6">The sequence shown here is derived from an EMBL/GenBank/DDBJ whole genome shotgun (WGS) entry which is preliminary data.</text>
</comment>
<dbReference type="OrthoDB" id="5970at2759"/>
<dbReference type="PROSITE" id="PS50102">
    <property type="entry name" value="RRM"/>
    <property type="match status" value="1"/>
</dbReference>
<dbReference type="InterPro" id="IPR000504">
    <property type="entry name" value="RRM_dom"/>
</dbReference>
<accession>A0A813GGY8</accession>
<keyword evidence="2" id="KW-0539">Nucleus</keyword>
<dbReference type="AlphaFoldDB" id="A0A813GGY8"/>
<evidence type="ECO:0000256" key="1">
    <source>
        <dbReference type="ARBA" id="ARBA00004123"/>
    </source>
</evidence>
<comment type="subcellular location">
    <subcellularLocation>
        <location evidence="1">Nucleus</location>
    </subcellularLocation>
</comment>
<dbReference type="Gene3D" id="3.30.70.330">
    <property type="match status" value="2"/>
</dbReference>
<dbReference type="InterPro" id="IPR041591">
    <property type="entry name" value="OCRE"/>
</dbReference>
<dbReference type="SMART" id="SM00360">
    <property type="entry name" value="RRM"/>
    <property type="match status" value="2"/>
</dbReference>
<dbReference type="GO" id="GO:0005634">
    <property type="term" value="C:nucleus"/>
    <property type="evidence" value="ECO:0007669"/>
    <property type="project" value="UniProtKB-SubCell"/>
</dbReference>
<dbReference type="PANTHER" id="PTHR13948">
    <property type="entry name" value="RNA-BINDING PROTEIN"/>
    <property type="match status" value="1"/>
</dbReference>
<feature type="region of interest" description="Disordered" evidence="4">
    <location>
        <begin position="389"/>
        <end position="477"/>
    </location>
</feature>
<evidence type="ECO:0000256" key="2">
    <source>
        <dbReference type="ARBA" id="ARBA00023242"/>
    </source>
</evidence>
<feature type="compositionally biased region" description="Basic residues" evidence="4">
    <location>
        <begin position="41"/>
        <end position="51"/>
    </location>
</feature>
<keyword evidence="3" id="KW-0694">RNA-binding</keyword>
<evidence type="ECO:0000259" key="5">
    <source>
        <dbReference type="PROSITE" id="PS50102"/>
    </source>
</evidence>
<feature type="compositionally biased region" description="Basic and acidic residues" evidence="4">
    <location>
        <begin position="16"/>
        <end position="37"/>
    </location>
</feature>
<feature type="compositionally biased region" description="Basic and acidic residues" evidence="4">
    <location>
        <begin position="438"/>
        <end position="477"/>
    </location>
</feature>
<feature type="compositionally biased region" description="Basic and acidic residues" evidence="4">
    <location>
        <begin position="389"/>
        <end position="398"/>
    </location>
</feature>
<dbReference type="PANTHER" id="PTHR13948:SF3">
    <property type="entry name" value="FI21118P1"/>
    <property type="match status" value="1"/>
</dbReference>
<feature type="compositionally biased region" description="Basic and acidic residues" evidence="4">
    <location>
        <begin position="52"/>
        <end position="85"/>
    </location>
</feature>
<sequence length="508" mass="58679">MSHNRDLYSTIYPSSRYDRRPEDDRLPRRRRSEERPASRVPRPRSRSRRRREASLQRERERKERAEREQQRELQEREKAEKRPSERLQVTGFSGEDITAERLEAVAWEMAVNAGCSMPNGVNFEYDEMQRFRGTALVEFPHKDAAQMFKEHTGSELEVDGFKLALRYHHRPRELSRSRSRERDRDRDEISVTLLIKGLAATTTEALVLSTFQPFARIKDVRHFPRRNFAFVQLYTTEEASAALGRFEKECRSKLDGVRVVAQYAKEREVGHFSQAEKSFLNKQAIATAEVTAEMEKITKQQMQHENTSKALSGVNGSMWANYMQSVAQTETVQSSNTFQYDKESGFYKDLKARLFYDPNTTYFFTLDYKKYFVYDHDEEKLCLVDSEGKKVEGGERRPLPSKVDGSSSRLPRSSGSSSDVPRAGTAAAAGAAAAATADVREKQVHERPRSRSLQRRDRGRSPDRLERRARKRDVERETWISHPSYLRISSLGQVAGLDLMPTGRQNCK</sequence>
<evidence type="ECO:0000256" key="3">
    <source>
        <dbReference type="PROSITE-ProRule" id="PRU00176"/>
    </source>
</evidence>
<reference evidence="6" key="1">
    <citation type="submission" date="2021-02" db="EMBL/GenBank/DDBJ databases">
        <authorList>
            <person name="Dougan E. K."/>
            <person name="Rhodes N."/>
            <person name="Thang M."/>
            <person name="Chan C."/>
        </authorList>
    </citation>
    <scope>NUCLEOTIDE SEQUENCE</scope>
</reference>
<feature type="region of interest" description="Disordered" evidence="4">
    <location>
        <begin position="1"/>
        <end position="92"/>
    </location>
</feature>